<evidence type="ECO:0000313" key="8">
    <source>
        <dbReference type="Proteomes" id="UP000424872"/>
    </source>
</evidence>
<proteinExistence type="inferred from homology"/>
<dbReference type="PANTHER" id="PTHR30024:SF47">
    <property type="entry name" value="TAURINE-BINDING PERIPLASMIC PROTEIN"/>
    <property type="match status" value="1"/>
</dbReference>
<keyword evidence="9" id="KW-1185">Reference proteome</keyword>
<dbReference type="CDD" id="cd13563">
    <property type="entry name" value="PBP2_SsuA_like_6"/>
    <property type="match status" value="1"/>
</dbReference>
<dbReference type="PANTHER" id="PTHR30024">
    <property type="entry name" value="ALIPHATIC SULFONATES-BINDING PROTEIN-RELATED"/>
    <property type="match status" value="1"/>
</dbReference>
<feature type="signal peptide" evidence="4">
    <location>
        <begin position="1"/>
        <end position="27"/>
    </location>
</feature>
<organism evidence="7 8">
    <name type="scientific">Pantoea phytobeneficialis</name>
    <dbReference type="NCBI Taxonomy" id="2052056"/>
    <lineage>
        <taxon>Bacteria</taxon>
        <taxon>Pseudomonadati</taxon>
        <taxon>Pseudomonadota</taxon>
        <taxon>Gammaproteobacteria</taxon>
        <taxon>Enterobacterales</taxon>
        <taxon>Erwiniaceae</taxon>
        <taxon>Pantoea</taxon>
    </lineage>
</organism>
<evidence type="ECO:0000259" key="5">
    <source>
        <dbReference type="Pfam" id="PF09084"/>
    </source>
</evidence>
<evidence type="ECO:0000256" key="4">
    <source>
        <dbReference type="SAM" id="SignalP"/>
    </source>
</evidence>
<dbReference type="Proteomes" id="UP001171299">
    <property type="component" value="Unassembled WGS sequence"/>
</dbReference>
<accession>A0AAP9HA23</accession>
<dbReference type="KEGG" id="ppho:CTZ24_23555"/>
<dbReference type="Pfam" id="PF09084">
    <property type="entry name" value="NMT1"/>
    <property type="match status" value="1"/>
</dbReference>
<dbReference type="RefSeq" id="WP_208726838.1">
    <property type="nucleotide sequence ID" value="NZ_CP024638.1"/>
</dbReference>
<sequence length="329" mass="34433">MLSLRTLKTTLAAACCFGLIASASSLAAPAPEAGTLKMGIEPWLGYGQWHVATAHNLYKQQGLDNVEVINFAEDKDINAALASGQIDAANIATHTAMGMISAGLPVKVVLLLDRSQTADAMLVSKDVTSLKDLKGKQVAYEEGTTSDILLRSALAKAGLKYSDIKPVPMPASSAGSALIAKRVPVAVTYEPYLSVAMKGDPSLKMLYSGASDPGLISDVLVVRDDVIKNKPGQIAALIKTWDAAVAHYQANTTADRAIIAKAVGASVEDLNTAFDGVKYYTLAENKAVLGGEYSTTTFPHVLKAATEAGIISQPVTPAQVIDASFVNAQ</sequence>
<reference evidence="6" key="3">
    <citation type="submission" date="2023-07" db="EMBL/GenBank/DDBJ databases">
        <title>The extreme plant-growth-promoting properties of Pantoea phytobeneficialis PF55 revealed by functional and genomic analysis.</title>
        <authorList>
            <person name="Nascimento F.X."/>
            <person name="Marcio R.J."/>
        </authorList>
    </citation>
    <scope>NUCLEOTIDE SEQUENCE</scope>
    <source>
        <strain evidence="6">PF55</strain>
    </source>
</reference>
<dbReference type="GO" id="GO:0042597">
    <property type="term" value="C:periplasmic space"/>
    <property type="evidence" value="ECO:0007669"/>
    <property type="project" value="UniProtKB-SubCell"/>
</dbReference>
<dbReference type="AlphaFoldDB" id="A0AAP9HA23"/>
<evidence type="ECO:0000256" key="3">
    <source>
        <dbReference type="ARBA" id="ARBA00022729"/>
    </source>
</evidence>
<dbReference type="Gene3D" id="3.40.190.10">
    <property type="entry name" value="Periplasmic binding protein-like II"/>
    <property type="match status" value="2"/>
</dbReference>
<dbReference type="SUPFAM" id="SSF53850">
    <property type="entry name" value="Periplasmic binding protein-like II"/>
    <property type="match status" value="1"/>
</dbReference>
<feature type="domain" description="SsuA/THI5-like" evidence="5">
    <location>
        <begin position="51"/>
        <end position="246"/>
    </location>
</feature>
<geneLocation type="plasmid" evidence="8">
    <name>pmsr2b</name>
</geneLocation>
<evidence type="ECO:0000313" key="6">
    <source>
        <dbReference type="EMBL" id="MDO6407499.1"/>
    </source>
</evidence>
<evidence type="ECO:0000313" key="9">
    <source>
        <dbReference type="Proteomes" id="UP001171299"/>
    </source>
</evidence>
<evidence type="ECO:0000256" key="1">
    <source>
        <dbReference type="ARBA" id="ARBA00004418"/>
    </source>
</evidence>
<dbReference type="EMBL" id="CP024638">
    <property type="protein sequence ID" value="QGR09453.1"/>
    <property type="molecule type" value="Genomic_DNA"/>
</dbReference>
<dbReference type="InterPro" id="IPR015168">
    <property type="entry name" value="SsuA/THI5"/>
</dbReference>
<dbReference type="Proteomes" id="UP000424872">
    <property type="component" value="Plasmid pMSR2B"/>
</dbReference>
<reference evidence="8" key="1">
    <citation type="submission" date="2017-11" db="EMBL/GenBank/DDBJ databases">
        <title>Genome sequence of Pantoea sp. MSR2.</title>
        <authorList>
            <person name="Nascimento F.X."/>
        </authorList>
    </citation>
    <scope>NUCLEOTIDE SEQUENCE [LARGE SCALE GENOMIC DNA]</scope>
    <source>
        <strain evidence="8">MSR2</strain>
        <plasmid evidence="8">pmsr2b</plasmid>
    </source>
</reference>
<reference evidence="7" key="2">
    <citation type="journal article" date="2020" name="Environ. Microbiol.">
        <title>The extreme plant-growth-promoting properties of Pantoea phytobeneficialis MSR2 revealed by functional and genomic analysis.</title>
        <authorList>
            <person name="Nascimento F.X."/>
            <person name="Hernandez A.G."/>
            <person name="Glick B.R."/>
            <person name="Rossi M.J."/>
        </authorList>
    </citation>
    <scope>NUCLEOTIDE SEQUENCE</scope>
    <source>
        <strain evidence="7">MSR2</strain>
    </source>
</reference>
<keyword evidence="3 4" id="KW-0732">Signal</keyword>
<feature type="chain" id="PRO_5043013540" evidence="4">
    <location>
        <begin position="28"/>
        <end position="329"/>
    </location>
</feature>
<comment type="subcellular location">
    <subcellularLocation>
        <location evidence="1">Periplasm</location>
    </subcellularLocation>
</comment>
<name>A0AAP9HA23_9GAMM</name>
<dbReference type="EMBL" id="JAUOOM010000011">
    <property type="protein sequence ID" value="MDO6407499.1"/>
    <property type="molecule type" value="Genomic_DNA"/>
</dbReference>
<gene>
    <name evidence="7" type="ORF">CTZ24_23555</name>
    <name evidence="6" type="ORF">Q3404_13035</name>
</gene>
<comment type="similarity">
    <text evidence="2">Belongs to the bacterial solute-binding protein SsuA/TauA family.</text>
</comment>
<evidence type="ECO:0000256" key="2">
    <source>
        <dbReference type="ARBA" id="ARBA00010742"/>
    </source>
</evidence>
<evidence type="ECO:0000313" key="7">
    <source>
        <dbReference type="EMBL" id="QGR09453.1"/>
    </source>
</evidence>
<geneLocation type="plasmid" evidence="7">
    <name>pMSR2B</name>
</geneLocation>
<keyword evidence="7" id="KW-0614">Plasmid</keyword>
<protein>
    <submittedName>
        <fullName evidence="7">ABC transporter substrate-binding protein</fullName>
    </submittedName>
</protein>